<reference evidence="1 2" key="1">
    <citation type="submission" date="2020-08" db="EMBL/GenBank/DDBJ databases">
        <title>Genome Sequencing of Nocardia wallacei strain FMUON74 and assembly.</title>
        <authorList>
            <person name="Toyokawa M."/>
            <person name="Uesaka K."/>
        </authorList>
    </citation>
    <scope>NUCLEOTIDE SEQUENCE [LARGE SCALE GENOMIC DNA]</scope>
    <source>
        <strain evidence="1 2">FMUON74</strain>
    </source>
</reference>
<dbReference type="GeneID" id="80347062"/>
<dbReference type="KEGG" id="nwl:NWFMUON74_25090"/>
<sequence length="128" mass="13849">MDADDPRNAKAGTLVHLCTRAEWDADRAAGERRPASLEDAGFVHLSTPEQVHLPADRLFAGRRDVVLLWLDPGRLDAPVRWEPGVPSDPASMRFPHLYGPLPAAAVTAVTEYLPGPDGRFGAPPRPPA</sequence>
<dbReference type="GO" id="GO:0016740">
    <property type="term" value="F:transferase activity"/>
    <property type="evidence" value="ECO:0007669"/>
    <property type="project" value="UniProtKB-KW"/>
</dbReference>
<keyword evidence="1" id="KW-0808">Transferase</keyword>
<keyword evidence="2" id="KW-1185">Reference proteome</keyword>
<dbReference type="Proteomes" id="UP000516173">
    <property type="component" value="Chromosome"/>
</dbReference>
<dbReference type="Pfam" id="PF06108">
    <property type="entry name" value="DUF952"/>
    <property type="match status" value="1"/>
</dbReference>
<evidence type="ECO:0000313" key="2">
    <source>
        <dbReference type="Proteomes" id="UP000516173"/>
    </source>
</evidence>
<proteinExistence type="predicted"/>
<organism evidence="1 2">
    <name type="scientific">Nocardia wallacei</name>
    <dbReference type="NCBI Taxonomy" id="480035"/>
    <lineage>
        <taxon>Bacteria</taxon>
        <taxon>Bacillati</taxon>
        <taxon>Actinomycetota</taxon>
        <taxon>Actinomycetes</taxon>
        <taxon>Mycobacteriales</taxon>
        <taxon>Nocardiaceae</taxon>
        <taxon>Nocardia</taxon>
    </lineage>
</organism>
<name>A0A7G1KHM5_9NOCA</name>
<dbReference type="PANTHER" id="PTHR34129">
    <property type="entry name" value="BLR1139 PROTEIN"/>
    <property type="match status" value="1"/>
</dbReference>
<gene>
    <name evidence="1" type="ORF">NWFMUON74_25090</name>
</gene>
<dbReference type="AlphaFoldDB" id="A0A7G1KHM5"/>
<dbReference type="Gene3D" id="3.20.170.20">
    <property type="entry name" value="Protein of unknown function DUF952"/>
    <property type="match status" value="1"/>
</dbReference>
<evidence type="ECO:0000313" key="1">
    <source>
        <dbReference type="EMBL" id="BCK54737.1"/>
    </source>
</evidence>
<dbReference type="SUPFAM" id="SSF56399">
    <property type="entry name" value="ADP-ribosylation"/>
    <property type="match status" value="1"/>
</dbReference>
<dbReference type="PANTHER" id="PTHR34129:SF1">
    <property type="entry name" value="DUF952 DOMAIN-CONTAINING PROTEIN"/>
    <property type="match status" value="1"/>
</dbReference>
<dbReference type="EMBL" id="AP023396">
    <property type="protein sequence ID" value="BCK54737.1"/>
    <property type="molecule type" value="Genomic_DNA"/>
</dbReference>
<protein>
    <submittedName>
        <fullName evidence="1">Glutathione S-transferase</fullName>
    </submittedName>
</protein>
<accession>A0A7G1KHM5</accession>
<dbReference type="InterPro" id="IPR009297">
    <property type="entry name" value="DUF952"/>
</dbReference>
<dbReference type="RefSeq" id="WP_187689110.1">
    <property type="nucleotide sequence ID" value="NZ_AP023396.1"/>
</dbReference>